<reference evidence="1" key="1">
    <citation type="submission" date="2020-08" db="EMBL/GenBank/DDBJ databases">
        <title>Multicomponent nature underlies the extraordinary mechanical properties of spider dragline silk.</title>
        <authorList>
            <person name="Kono N."/>
            <person name="Nakamura H."/>
            <person name="Mori M."/>
            <person name="Yoshida Y."/>
            <person name="Ohtoshi R."/>
            <person name="Malay A.D."/>
            <person name="Moran D.A.P."/>
            <person name="Tomita M."/>
            <person name="Numata K."/>
            <person name="Arakawa K."/>
        </authorList>
    </citation>
    <scope>NUCLEOTIDE SEQUENCE</scope>
</reference>
<dbReference type="OrthoDB" id="10534131at2759"/>
<dbReference type="EMBL" id="BMAV01023050">
    <property type="protein sequence ID" value="GFY78526.1"/>
    <property type="molecule type" value="Genomic_DNA"/>
</dbReference>
<evidence type="ECO:0000313" key="2">
    <source>
        <dbReference type="Proteomes" id="UP000886998"/>
    </source>
</evidence>
<sequence length="82" mass="9278">MDYGLGGLPNEEFSMNEGLVWISVSQVHWSTGRFTAVNGSHHSATGIRLQVYGQTPYLHYETWQKTIYGLYTHLSCPNPMLC</sequence>
<accession>A0A8X6YWQ0</accession>
<proteinExistence type="predicted"/>
<comment type="caution">
    <text evidence="1">The sequence shown here is derived from an EMBL/GenBank/DDBJ whole genome shotgun (WGS) entry which is preliminary data.</text>
</comment>
<protein>
    <submittedName>
        <fullName evidence="1">Uncharacterized protein</fullName>
    </submittedName>
</protein>
<name>A0A8X6YWQ0_9ARAC</name>
<evidence type="ECO:0000313" key="1">
    <source>
        <dbReference type="EMBL" id="GFY78526.1"/>
    </source>
</evidence>
<dbReference type="Proteomes" id="UP000886998">
    <property type="component" value="Unassembled WGS sequence"/>
</dbReference>
<keyword evidence="2" id="KW-1185">Reference proteome</keyword>
<organism evidence="1 2">
    <name type="scientific">Trichonephila inaurata madagascariensis</name>
    <dbReference type="NCBI Taxonomy" id="2747483"/>
    <lineage>
        <taxon>Eukaryota</taxon>
        <taxon>Metazoa</taxon>
        <taxon>Ecdysozoa</taxon>
        <taxon>Arthropoda</taxon>
        <taxon>Chelicerata</taxon>
        <taxon>Arachnida</taxon>
        <taxon>Araneae</taxon>
        <taxon>Araneomorphae</taxon>
        <taxon>Entelegynae</taxon>
        <taxon>Araneoidea</taxon>
        <taxon>Nephilidae</taxon>
        <taxon>Trichonephila</taxon>
        <taxon>Trichonephila inaurata</taxon>
    </lineage>
</organism>
<gene>
    <name evidence="1" type="ORF">TNIN_95621</name>
</gene>
<dbReference type="AlphaFoldDB" id="A0A8X6YWQ0"/>